<dbReference type="NCBIfam" id="TIGR01962">
    <property type="entry name" value="NuoD"/>
    <property type="match status" value="1"/>
</dbReference>
<keyword evidence="5 6" id="KW-0520">NAD</keyword>
<proteinExistence type="inferred from homology"/>
<keyword evidence="2 6" id="KW-0813">Transport</keyword>
<dbReference type="EMBL" id="JAUSVB010000005">
    <property type="protein sequence ID" value="MDQ0375272.1"/>
    <property type="molecule type" value="Genomic_DNA"/>
</dbReference>
<dbReference type="Pfam" id="PF00346">
    <property type="entry name" value="Complex1_49kDa"/>
    <property type="match status" value="1"/>
</dbReference>
<comment type="function">
    <text evidence="6">NDH-1 shuttles electrons from NADH, via FMN and iron-sulfur (Fe-S) centers, to quinones in the respiratory chain. The immediate electron acceptor for the enzyme in this species is believed to be a menaquinone. Couples the redox reaction to proton translocation (for every two electrons transferred, four hydrogen ions are translocated across the cytoplasmic membrane), and thus conserves the redox energy in a proton gradient.</text>
</comment>
<dbReference type="PROSITE" id="PS00535">
    <property type="entry name" value="COMPLEX1_49K"/>
    <property type="match status" value="1"/>
</dbReference>
<keyword evidence="6" id="KW-0472">Membrane</keyword>
<evidence type="ECO:0000256" key="3">
    <source>
        <dbReference type="ARBA" id="ARBA00022719"/>
    </source>
</evidence>
<evidence type="ECO:0000256" key="7">
    <source>
        <dbReference type="RuleBase" id="RU003685"/>
    </source>
</evidence>
<organism evidence="9 10">
    <name type="scientific">Cellulomonas humilata</name>
    <dbReference type="NCBI Taxonomy" id="144055"/>
    <lineage>
        <taxon>Bacteria</taxon>
        <taxon>Bacillati</taxon>
        <taxon>Actinomycetota</taxon>
        <taxon>Actinomycetes</taxon>
        <taxon>Micrococcales</taxon>
        <taxon>Cellulomonadaceae</taxon>
        <taxon>Cellulomonas</taxon>
    </lineage>
</organism>
<accession>A0ABU0EJ99</accession>
<protein>
    <recommendedName>
        <fullName evidence="6">NADH-quinone oxidoreductase subunit D</fullName>
        <ecNumber evidence="6">7.1.1.-</ecNumber>
    </recommendedName>
    <alternativeName>
        <fullName evidence="6">NADH dehydrogenase I subunit D</fullName>
    </alternativeName>
    <alternativeName>
        <fullName evidence="6">NDH-1 subunit D</fullName>
    </alternativeName>
</protein>
<comment type="caution">
    <text evidence="9">The sequence shown here is derived from an EMBL/GenBank/DDBJ whole genome shotgun (WGS) entry which is preliminary data.</text>
</comment>
<dbReference type="EC" id="7.1.1.-" evidence="6"/>
<dbReference type="InterPro" id="IPR029014">
    <property type="entry name" value="NiFe-Hase_large"/>
</dbReference>
<evidence type="ECO:0000313" key="9">
    <source>
        <dbReference type="EMBL" id="MDQ0375272.1"/>
    </source>
</evidence>
<dbReference type="PANTHER" id="PTHR11993">
    <property type="entry name" value="NADH-UBIQUINONE OXIDOREDUCTASE 49 KDA SUBUNIT"/>
    <property type="match status" value="1"/>
</dbReference>
<evidence type="ECO:0000313" key="10">
    <source>
        <dbReference type="Proteomes" id="UP001239626"/>
    </source>
</evidence>
<comment type="subcellular location">
    <subcellularLocation>
        <location evidence="6">Cell membrane</location>
        <topology evidence="6">Peripheral membrane protein</topology>
        <orientation evidence="6">Cytoplasmic side</orientation>
    </subcellularLocation>
</comment>
<evidence type="ECO:0000256" key="2">
    <source>
        <dbReference type="ARBA" id="ARBA00022448"/>
    </source>
</evidence>
<comment type="subunit">
    <text evidence="6">NDH-1 is composed of 14 different subunits. Subunits NuoB, C, D, E, F, and G constitute the peripheral sector of the complex.</text>
</comment>
<dbReference type="RefSeq" id="WP_307494075.1">
    <property type="nucleotide sequence ID" value="NZ_JAUSVB010000005.1"/>
</dbReference>
<evidence type="ECO:0000256" key="5">
    <source>
        <dbReference type="ARBA" id="ARBA00023027"/>
    </source>
</evidence>
<dbReference type="InterPro" id="IPR001135">
    <property type="entry name" value="NADH_Q_OxRdtase_suD"/>
</dbReference>
<comment type="catalytic activity">
    <reaction evidence="6">
        <text>a quinone + NADH + 5 H(+)(in) = a quinol + NAD(+) + 4 H(+)(out)</text>
        <dbReference type="Rhea" id="RHEA:57888"/>
        <dbReference type="ChEBI" id="CHEBI:15378"/>
        <dbReference type="ChEBI" id="CHEBI:24646"/>
        <dbReference type="ChEBI" id="CHEBI:57540"/>
        <dbReference type="ChEBI" id="CHEBI:57945"/>
        <dbReference type="ChEBI" id="CHEBI:132124"/>
    </reaction>
</comment>
<evidence type="ECO:0000256" key="4">
    <source>
        <dbReference type="ARBA" id="ARBA00022967"/>
    </source>
</evidence>
<dbReference type="InterPro" id="IPR022885">
    <property type="entry name" value="NDH1_su_D/H"/>
</dbReference>
<dbReference type="SUPFAM" id="SSF56762">
    <property type="entry name" value="HydB/Nqo4-like"/>
    <property type="match status" value="1"/>
</dbReference>
<evidence type="ECO:0000256" key="1">
    <source>
        <dbReference type="ARBA" id="ARBA00005769"/>
    </source>
</evidence>
<dbReference type="Proteomes" id="UP001239626">
    <property type="component" value="Unassembled WGS sequence"/>
</dbReference>
<name>A0ABU0EJ99_9CELL</name>
<keyword evidence="10" id="KW-1185">Reference proteome</keyword>
<keyword evidence="4 6" id="KW-1278">Translocase</keyword>
<sequence length="449" mass="49243">MTTQTPRATPRVVDADTEGVPSFEASGGDWSDIAEEAARLGEERIVVNMGPQHPSTHGVLRLMLEIDGETVTEARAGIGYLHTGIEKNMEFRTWTQGVTFCTRMDYVAPLFQEAAYCLAVEKLLGITDDVPERATVIRVLMMELNRITSHLVCLATGGNELGATTIMTVGFTAREEILKIFELITGLRMNHAYIRPGGVAQDIPPGAIDTIRESLVLVRHYFKQLEDLMMANPILHLRLKDVGYLSLSGCMALGVTGPVLRSAGLPYDVRKANPYCGYETYDFDVPVAQSADSWGRLVLRVEECYQSMKIVEQTLDRLQKMGPGPVMVEDKKVAWPAQMAIGSDGMGNSLDHIREIMGTSMEALIHHFKLVTEGFRVPAGQVFQTVEHPRGELGVHLVSDGGTRPYRAHFRDPSFNNLQATSIMCEGGQVADVVVAVASLDPVLGGVDR</sequence>
<evidence type="ECO:0000259" key="8">
    <source>
        <dbReference type="Pfam" id="PF00346"/>
    </source>
</evidence>
<comment type="similarity">
    <text evidence="1 6 7">Belongs to the complex I 49 kDa subunit family.</text>
</comment>
<reference evidence="9 10" key="1">
    <citation type="submission" date="2023-07" db="EMBL/GenBank/DDBJ databases">
        <title>Sorghum-associated microbial communities from plants grown in Nebraska, USA.</title>
        <authorList>
            <person name="Schachtman D."/>
        </authorList>
    </citation>
    <scope>NUCLEOTIDE SEQUENCE [LARGE SCALE GENOMIC DNA]</scope>
    <source>
        <strain evidence="9 10">BE332</strain>
    </source>
</reference>
<dbReference type="NCBIfam" id="NF004739">
    <property type="entry name" value="PRK06075.1"/>
    <property type="match status" value="1"/>
</dbReference>
<dbReference type="PANTHER" id="PTHR11993:SF10">
    <property type="entry name" value="NADH DEHYDROGENASE [UBIQUINONE] IRON-SULFUR PROTEIN 2, MITOCHONDRIAL"/>
    <property type="match status" value="1"/>
</dbReference>
<gene>
    <name evidence="6" type="primary">nuoD</name>
    <name evidence="9" type="ORF">J2X26_003602</name>
</gene>
<keyword evidence="3 6" id="KW-0874">Quinone</keyword>
<keyword evidence="6" id="KW-1003">Cell membrane</keyword>
<dbReference type="InterPro" id="IPR014029">
    <property type="entry name" value="NADH_UbQ_OxRdtase_49kDa_CS"/>
</dbReference>
<dbReference type="HAMAP" id="MF_01358">
    <property type="entry name" value="NDH1_NuoD"/>
    <property type="match status" value="1"/>
</dbReference>
<dbReference type="Gene3D" id="1.10.645.10">
    <property type="entry name" value="Cytochrome-c3 Hydrogenase, chain B"/>
    <property type="match status" value="1"/>
</dbReference>
<evidence type="ECO:0000256" key="6">
    <source>
        <dbReference type="HAMAP-Rule" id="MF_01358"/>
    </source>
</evidence>
<feature type="domain" description="NADH-quinone oxidoreductase subunit D" evidence="8">
    <location>
        <begin position="161"/>
        <end position="449"/>
    </location>
</feature>